<evidence type="ECO:0000256" key="2">
    <source>
        <dbReference type="ARBA" id="ARBA00023015"/>
    </source>
</evidence>
<dbReference type="EMBL" id="QGGT01000001">
    <property type="protein sequence ID" value="PWK37510.1"/>
    <property type="molecule type" value="Genomic_DNA"/>
</dbReference>
<dbReference type="Proteomes" id="UP000245754">
    <property type="component" value="Unassembled WGS sequence"/>
</dbReference>
<comment type="similarity">
    <text evidence="1">Belongs to the LysR transcriptional regulatory family.</text>
</comment>
<dbReference type="InterPro" id="IPR036390">
    <property type="entry name" value="WH_DNA-bd_sf"/>
</dbReference>
<evidence type="ECO:0000256" key="4">
    <source>
        <dbReference type="ARBA" id="ARBA00023163"/>
    </source>
</evidence>
<keyword evidence="4" id="KW-0804">Transcription</keyword>
<dbReference type="GO" id="GO:0003677">
    <property type="term" value="F:DNA binding"/>
    <property type="evidence" value="ECO:0007669"/>
    <property type="project" value="UniProtKB-KW"/>
</dbReference>
<gene>
    <name evidence="5" type="ORF">C7419_1011392</name>
</gene>
<dbReference type="GeneID" id="98340005"/>
<dbReference type="InterPro" id="IPR005119">
    <property type="entry name" value="LysR_subst-bd"/>
</dbReference>
<evidence type="ECO:0000313" key="5">
    <source>
        <dbReference type="EMBL" id="PWK37510.1"/>
    </source>
</evidence>
<evidence type="ECO:0000256" key="1">
    <source>
        <dbReference type="ARBA" id="ARBA00009437"/>
    </source>
</evidence>
<dbReference type="InterPro" id="IPR000847">
    <property type="entry name" value="LysR_HTH_N"/>
</dbReference>
<proteinExistence type="inferred from homology"/>
<dbReference type="RefSeq" id="WP_109581218.1">
    <property type="nucleotide sequence ID" value="NZ_CAJPUX010000001.1"/>
</dbReference>
<dbReference type="SUPFAM" id="SSF46785">
    <property type="entry name" value="Winged helix' DNA-binding domain"/>
    <property type="match status" value="1"/>
</dbReference>
<dbReference type="PANTHER" id="PTHR30537:SF80">
    <property type="entry name" value="TRANSCRIPTIONAL REGULATOR"/>
    <property type="match status" value="1"/>
</dbReference>
<evidence type="ECO:0000256" key="3">
    <source>
        <dbReference type="ARBA" id="ARBA00023125"/>
    </source>
</evidence>
<accession>A0A316FIR0</accession>
<dbReference type="FunFam" id="1.10.10.10:FF:000001">
    <property type="entry name" value="LysR family transcriptional regulator"/>
    <property type="match status" value="1"/>
</dbReference>
<keyword evidence="3" id="KW-0238">DNA-binding</keyword>
<comment type="caution">
    <text evidence="5">The sequence shown here is derived from an EMBL/GenBank/DDBJ whole genome shotgun (WGS) entry which is preliminary data.</text>
</comment>
<dbReference type="Gene3D" id="1.10.10.10">
    <property type="entry name" value="Winged helix-like DNA-binding domain superfamily/Winged helix DNA-binding domain"/>
    <property type="match status" value="1"/>
</dbReference>
<dbReference type="AlphaFoldDB" id="A0A316FIR0"/>
<dbReference type="InterPro" id="IPR036388">
    <property type="entry name" value="WH-like_DNA-bd_sf"/>
</dbReference>
<reference evidence="5 6" key="1">
    <citation type="submission" date="2018-05" db="EMBL/GenBank/DDBJ databases">
        <title>Genomic Encyclopedia of Type Strains, Phase IV (KMG-V): Genome sequencing to study the core and pangenomes of soil and plant-associated prokaryotes.</title>
        <authorList>
            <person name="Whitman W."/>
        </authorList>
    </citation>
    <scope>NUCLEOTIDE SEQUENCE [LARGE SCALE GENOMIC DNA]</scope>
    <source>
        <strain evidence="5 6">SLV-132</strain>
    </source>
</reference>
<dbReference type="CDD" id="cd08422">
    <property type="entry name" value="PBP2_CrgA_like"/>
    <property type="match status" value="1"/>
</dbReference>
<dbReference type="PROSITE" id="PS50931">
    <property type="entry name" value="HTH_LYSR"/>
    <property type="match status" value="1"/>
</dbReference>
<dbReference type="Gene3D" id="3.40.190.290">
    <property type="match status" value="1"/>
</dbReference>
<dbReference type="PANTHER" id="PTHR30537">
    <property type="entry name" value="HTH-TYPE TRANSCRIPTIONAL REGULATOR"/>
    <property type="match status" value="1"/>
</dbReference>
<keyword evidence="2" id="KW-0805">Transcription regulation</keyword>
<dbReference type="Pfam" id="PF03466">
    <property type="entry name" value="LysR_substrate"/>
    <property type="match status" value="1"/>
</dbReference>
<dbReference type="SUPFAM" id="SSF53850">
    <property type="entry name" value="Periplasmic binding protein-like II"/>
    <property type="match status" value="1"/>
</dbReference>
<organism evidence="5 6">
    <name type="scientific">Cupriavidus plantarum</name>
    <dbReference type="NCBI Taxonomy" id="942865"/>
    <lineage>
        <taxon>Bacteria</taxon>
        <taxon>Pseudomonadati</taxon>
        <taxon>Pseudomonadota</taxon>
        <taxon>Betaproteobacteria</taxon>
        <taxon>Burkholderiales</taxon>
        <taxon>Burkholderiaceae</taxon>
        <taxon>Cupriavidus</taxon>
    </lineage>
</organism>
<dbReference type="OrthoDB" id="9786526at2"/>
<keyword evidence="6" id="KW-1185">Reference proteome</keyword>
<dbReference type="Pfam" id="PF00126">
    <property type="entry name" value="HTH_1"/>
    <property type="match status" value="1"/>
</dbReference>
<dbReference type="PRINTS" id="PR00039">
    <property type="entry name" value="HTHLYSR"/>
</dbReference>
<evidence type="ECO:0000313" key="6">
    <source>
        <dbReference type="Proteomes" id="UP000245754"/>
    </source>
</evidence>
<protein>
    <submittedName>
        <fullName evidence="5">LysR family transcriptional regulator</fullName>
    </submittedName>
</protein>
<name>A0A316FIR0_9BURK</name>
<dbReference type="GO" id="GO:0003700">
    <property type="term" value="F:DNA-binding transcription factor activity"/>
    <property type="evidence" value="ECO:0007669"/>
    <property type="project" value="InterPro"/>
</dbReference>
<sequence>MDKLQAMRTFVRVVEAGSFSAVAHEADVTQGAISKQVAALEADLGAKLLTRTTRSLALTEEGARYFEQARRLVAEIAEAEGAVRTGAQQLSGWLRVAASVGFGRRKLMPIVQDFLAEHRNVKIDLRLHDGFVDLVELGIDVAVRIGELSDSSLVARRIGTTHRMLVAHRDYLRKLPAGLQAPRTPEDLAQHNCLVYTETISRNVWQFTAGKGAEVPAGTTSAVRIQGNLQTNSSEVMRASLLAGMGIGYSPTWLFDEDLASGALQRLLPEWEAVPMPIHLVSPQQRRHSAKVRAFADVVSRRFQAGASISPG</sequence>
<dbReference type="InterPro" id="IPR058163">
    <property type="entry name" value="LysR-type_TF_proteobact-type"/>
</dbReference>